<reference evidence="1 2" key="1">
    <citation type="submission" date="2015-10" db="EMBL/GenBank/DDBJ databases">
        <title>Survey of human and primate louse endosymbionts.</title>
        <authorList>
            <person name="Boyd B.M."/>
        </authorList>
    </citation>
    <scope>NUCLEOTIDE SEQUENCE [LARGE SCALE GENOMIC DNA]</scope>
    <source>
        <strain evidence="1 2">PTSK</strain>
    </source>
</reference>
<keyword evidence="2" id="KW-1185">Reference proteome</keyword>
<dbReference type="InterPro" id="IPR007475">
    <property type="entry name" value="UbiK"/>
</dbReference>
<dbReference type="PANTHER" id="PTHR38040:SF1">
    <property type="entry name" value="UBIQUINONE BIOSYNTHESIS ACCESSORY FACTOR UBIK"/>
    <property type="match status" value="1"/>
</dbReference>
<dbReference type="AlphaFoldDB" id="A0A1V0HKA8"/>
<sequence length="84" mass="10052">MEIKGIIHMIKKVVLEEIRNVKNDIEKKVKFIISKKIEKLRMVSKEEYEVQSEILSNIVKKISEVEKRIQKLEKIANFKPHYDD</sequence>
<dbReference type="KEGG" id="rped:AOQ87_00975"/>
<protein>
    <recommendedName>
        <fullName evidence="3">Ubiquinone biosynthesis accessory factor UbiK</fullName>
    </recommendedName>
</protein>
<gene>
    <name evidence="1" type="ORF">AOQ87_00975</name>
</gene>
<evidence type="ECO:0000313" key="2">
    <source>
        <dbReference type="Proteomes" id="UP000242793"/>
    </source>
</evidence>
<evidence type="ECO:0000313" key="1">
    <source>
        <dbReference type="EMBL" id="ARC53260.1"/>
    </source>
</evidence>
<proteinExistence type="predicted"/>
<accession>A0A1V0HKA8</accession>
<dbReference type="Proteomes" id="UP000242793">
    <property type="component" value="Chromosome"/>
</dbReference>
<organism evidence="1 2">
    <name type="scientific">Candidatus Riesia pediculischaeffi</name>
    <dbReference type="NCBI Taxonomy" id="428411"/>
    <lineage>
        <taxon>Bacteria</taxon>
        <taxon>Pseudomonadati</taxon>
        <taxon>Pseudomonadota</taxon>
        <taxon>Gammaproteobacteria</taxon>
        <taxon>Enterobacterales</taxon>
        <taxon>Enterobacteriaceae</taxon>
        <taxon>Candidatus Riesia</taxon>
    </lineage>
</organism>
<dbReference type="Pfam" id="PF04380">
    <property type="entry name" value="BMFP"/>
    <property type="match status" value="1"/>
</dbReference>
<dbReference type="EMBL" id="CP012839">
    <property type="protein sequence ID" value="ARC53260.1"/>
    <property type="molecule type" value="Genomic_DNA"/>
</dbReference>
<name>A0A1V0HKA8_9ENTR</name>
<dbReference type="PANTHER" id="PTHR38040">
    <property type="entry name" value="UBIQUINONE BIOSYNTHESIS ACCESSORY FACTOR UBIK"/>
    <property type="match status" value="1"/>
</dbReference>
<evidence type="ECO:0008006" key="3">
    <source>
        <dbReference type="Google" id="ProtNLM"/>
    </source>
</evidence>